<dbReference type="AlphaFoldDB" id="A0A543J428"/>
<accession>A0A543J428</accession>
<dbReference type="Gene3D" id="3.10.129.10">
    <property type="entry name" value="Hotdog Thioesterase"/>
    <property type="match status" value="1"/>
</dbReference>
<sequence length="129" mass="14457">MTVYRVRGTVAFHETDASGRYHYTNAFKWVEVAEHALYREAGVQVVDLPRRAVQAVFDLPFEFGDEYVVELEVEKLGNTSITYAWRILKGEDVAVRGSYTVVHIDGSGKPTPVPDALRDVLADYVNPAP</sequence>
<name>A0A543J428_9ACTN</name>
<evidence type="ECO:0000313" key="1">
    <source>
        <dbReference type="EMBL" id="TQM77585.1"/>
    </source>
</evidence>
<gene>
    <name evidence="1" type="ORF">FHX40_4354</name>
</gene>
<dbReference type="SUPFAM" id="SSF54637">
    <property type="entry name" value="Thioesterase/thiol ester dehydrase-isomerase"/>
    <property type="match status" value="1"/>
</dbReference>
<keyword evidence="2" id="KW-1185">Reference proteome</keyword>
<organism evidence="1 2">
    <name type="scientific">Thermopolyspora flexuosa</name>
    <dbReference type="NCBI Taxonomy" id="103836"/>
    <lineage>
        <taxon>Bacteria</taxon>
        <taxon>Bacillati</taxon>
        <taxon>Actinomycetota</taxon>
        <taxon>Actinomycetes</taxon>
        <taxon>Streptosporangiales</taxon>
        <taxon>Streptosporangiaceae</taxon>
        <taxon>Thermopolyspora</taxon>
    </lineage>
</organism>
<protein>
    <submittedName>
        <fullName evidence="1">Acyl-CoA thioester hydrolase</fullName>
    </submittedName>
</protein>
<dbReference type="RefSeq" id="WP_142261290.1">
    <property type="nucleotide sequence ID" value="NZ_BMPV01000002.1"/>
</dbReference>
<dbReference type="CDD" id="cd00586">
    <property type="entry name" value="4HBT"/>
    <property type="match status" value="1"/>
</dbReference>
<dbReference type="InterPro" id="IPR029069">
    <property type="entry name" value="HotDog_dom_sf"/>
</dbReference>
<dbReference type="GO" id="GO:0016787">
    <property type="term" value="F:hydrolase activity"/>
    <property type="evidence" value="ECO:0007669"/>
    <property type="project" value="UniProtKB-KW"/>
</dbReference>
<dbReference type="OrthoDB" id="3467114at2"/>
<dbReference type="Proteomes" id="UP000319213">
    <property type="component" value="Unassembled WGS sequence"/>
</dbReference>
<dbReference type="EMBL" id="VFPQ01000001">
    <property type="protein sequence ID" value="TQM77585.1"/>
    <property type="molecule type" value="Genomic_DNA"/>
</dbReference>
<proteinExistence type="predicted"/>
<keyword evidence="1" id="KW-0378">Hydrolase</keyword>
<evidence type="ECO:0000313" key="2">
    <source>
        <dbReference type="Proteomes" id="UP000319213"/>
    </source>
</evidence>
<reference evidence="1 2" key="1">
    <citation type="submission" date="2019-06" db="EMBL/GenBank/DDBJ databases">
        <title>Sequencing the genomes of 1000 actinobacteria strains.</title>
        <authorList>
            <person name="Klenk H.-P."/>
        </authorList>
    </citation>
    <scope>NUCLEOTIDE SEQUENCE [LARGE SCALE GENOMIC DNA]</scope>
    <source>
        <strain evidence="1 2">DSM 43186</strain>
    </source>
</reference>
<comment type="caution">
    <text evidence="1">The sequence shown here is derived from an EMBL/GenBank/DDBJ whole genome shotgun (WGS) entry which is preliminary data.</text>
</comment>